<dbReference type="GO" id="GO:0016787">
    <property type="term" value="F:hydrolase activity"/>
    <property type="evidence" value="ECO:0007669"/>
    <property type="project" value="UniProtKB-KW"/>
</dbReference>
<keyword evidence="2" id="KW-0479">Metal-binding</keyword>
<dbReference type="Pfam" id="PF01557">
    <property type="entry name" value="FAA_hydrolase"/>
    <property type="match status" value="1"/>
</dbReference>
<feature type="domain" description="Fumarylacetoacetase-like C-terminal" evidence="3">
    <location>
        <begin position="74"/>
        <end position="278"/>
    </location>
</feature>
<dbReference type="AlphaFoldDB" id="A0A100WIC3"/>
<dbReference type="InterPro" id="IPR051121">
    <property type="entry name" value="FAH"/>
</dbReference>
<name>A0A100WIC3_MYCCR</name>
<dbReference type="RefSeq" id="WP_062659142.1">
    <property type="nucleotide sequence ID" value="NZ_BCSY01000081.1"/>
</dbReference>
<dbReference type="Gene3D" id="3.90.850.10">
    <property type="entry name" value="Fumarylacetoacetase-like, C-terminal domain"/>
    <property type="match status" value="1"/>
</dbReference>
<dbReference type="GO" id="GO:0046872">
    <property type="term" value="F:metal ion binding"/>
    <property type="evidence" value="ECO:0007669"/>
    <property type="project" value="UniProtKB-KW"/>
</dbReference>
<reference evidence="5" key="1">
    <citation type="journal article" date="2016" name="Genome Announc.">
        <title>Draft Genome Sequences of Five Rapidly Growing Mycobacterium Species, M. thermoresistibile, M. fortuitum subsp. acetamidolyticum, M. canariasense, M. brisbanense, and M. novocastrense.</title>
        <authorList>
            <person name="Katahira K."/>
            <person name="Ogura Y."/>
            <person name="Gotoh Y."/>
            <person name="Hayashi T."/>
        </authorList>
    </citation>
    <scope>NUCLEOTIDE SEQUENCE [LARGE SCALE GENOMIC DNA]</scope>
    <source>
        <strain evidence="5">JCM15298</strain>
    </source>
</reference>
<organism evidence="4 5">
    <name type="scientific">Mycolicibacterium canariasense</name>
    <name type="common">Mycobacterium canariasense</name>
    <dbReference type="NCBI Taxonomy" id="228230"/>
    <lineage>
        <taxon>Bacteria</taxon>
        <taxon>Bacillati</taxon>
        <taxon>Actinomycetota</taxon>
        <taxon>Actinomycetes</taxon>
        <taxon>Mycobacteriales</taxon>
        <taxon>Mycobacteriaceae</taxon>
        <taxon>Mycolicibacterium</taxon>
    </lineage>
</organism>
<proteinExistence type="inferred from homology"/>
<dbReference type="FunFam" id="3.90.850.10:FF:000002">
    <property type="entry name" value="2-hydroxyhepta-2,4-diene-1,7-dioate isomerase"/>
    <property type="match status" value="1"/>
</dbReference>
<dbReference type="InterPro" id="IPR011234">
    <property type="entry name" value="Fumarylacetoacetase-like_C"/>
</dbReference>
<dbReference type="PANTHER" id="PTHR42796:SF4">
    <property type="entry name" value="FUMARYLACETOACETATE HYDROLASE DOMAIN-CONTAINING PROTEIN 2A"/>
    <property type="match status" value="1"/>
</dbReference>
<dbReference type="PANTHER" id="PTHR42796">
    <property type="entry name" value="FUMARYLACETOACETATE HYDROLASE DOMAIN-CONTAINING PROTEIN 2A-RELATED"/>
    <property type="match status" value="1"/>
</dbReference>
<evidence type="ECO:0000313" key="4">
    <source>
        <dbReference type="EMBL" id="GAS98333.1"/>
    </source>
</evidence>
<dbReference type="GO" id="GO:0019752">
    <property type="term" value="P:carboxylic acid metabolic process"/>
    <property type="evidence" value="ECO:0007669"/>
    <property type="project" value="UniProtKB-ARBA"/>
</dbReference>
<evidence type="ECO:0000256" key="2">
    <source>
        <dbReference type="ARBA" id="ARBA00022723"/>
    </source>
</evidence>
<dbReference type="InterPro" id="IPR036663">
    <property type="entry name" value="Fumarylacetoacetase_C_sf"/>
</dbReference>
<evidence type="ECO:0000313" key="5">
    <source>
        <dbReference type="Proteomes" id="UP000069443"/>
    </source>
</evidence>
<comment type="caution">
    <text evidence="4">The sequence shown here is derived from an EMBL/GenBank/DDBJ whole genome shotgun (WGS) entry which is preliminary data.</text>
</comment>
<keyword evidence="5" id="KW-1185">Reference proteome</keyword>
<gene>
    <name evidence="4" type="ORF">RMCC_5298</name>
</gene>
<dbReference type="Proteomes" id="UP000069443">
    <property type="component" value="Unassembled WGS sequence"/>
</dbReference>
<protein>
    <submittedName>
        <fullName evidence="4">Fumarylacetoacetate (FAA) hydrolase family protein</fullName>
    </submittedName>
</protein>
<comment type="similarity">
    <text evidence="1">Belongs to the FAH family.</text>
</comment>
<dbReference type="STRING" id="228230.RMCC_5298"/>
<evidence type="ECO:0000256" key="1">
    <source>
        <dbReference type="ARBA" id="ARBA00010211"/>
    </source>
</evidence>
<dbReference type="GO" id="GO:0016853">
    <property type="term" value="F:isomerase activity"/>
    <property type="evidence" value="ECO:0007669"/>
    <property type="project" value="UniProtKB-ARBA"/>
</dbReference>
<dbReference type="OrthoDB" id="9805307at2"/>
<dbReference type="SUPFAM" id="SSF56529">
    <property type="entry name" value="FAH"/>
    <property type="match status" value="1"/>
</dbReference>
<evidence type="ECO:0000259" key="3">
    <source>
        <dbReference type="Pfam" id="PF01557"/>
    </source>
</evidence>
<accession>A0A100WIC3</accession>
<sequence length="289" mass="30878">MKVGNLDGRLILIGDDGAYVDVAEGSAGRFGHDPTAVYDRWDEFLEWAATVDFSPENRVDTGQLSPPVPTPRQIFAIGLNYSDHASESGFAVPDQPTVFTKFVSCLASPHCDVTLPGDGNTDWEVELVAVIGRKGTDIDESDAWSHIAGLTVGQDISERLTQSAGPAPQFSLGKSFPGFGPIGPWVVPVAEFSDPDDLELGCSINGTEMQRGRTKDLVFSVPALVSKLSRIVTLYPGDLIFTGTPAGVGLGRNPQVYLQEGDELVSWVEGIGEIRQRFVSAAARGENAA</sequence>
<dbReference type="EMBL" id="BCSY01000081">
    <property type="protein sequence ID" value="GAS98333.1"/>
    <property type="molecule type" value="Genomic_DNA"/>
</dbReference>
<reference evidence="5" key="2">
    <citation type="submission" date="2016-02" db="EMBL/GenBank/DDBJ databases">
        <title>Draft genome sequence of five rapidly growing Mycobacterium species.</title>
        <authorList>
            <person name="Katahira K."/>
            <person name="Gotou Y."/>
            <person name="Iida K."/>
            <person name="Ogura Y."/>
            <person name="Hayashi T."/>
        </authorList>
    </citation>
    <scope>NUCLEOTIDE SEQUENCE [LARGE SCALE GENOMIC DNA]</scope>
    <source>
        <strain evidence="5">JCM15298</strain>
    </source>
</reference>
<keyword evidence="4" id="KW-0378">Hydrolase</keyword>